<reference evidence="1 2" key="1">
    <citation type="submission" date="2023-12" db="EMBL/GenBank/DDBJ databases">
        <title>Novel species of the genus Arcicella isolated from rivers.</title>
        <authorList>
            <person name="Lu H."/>
        </authorList>
    </citation>
    <scope>NUCLEOTIDE SEQUENCE [LARGE SCALE GENOMIC DNA]</scope>
    <source>
        <strain evidence="1 2">DC2W</strain>
    </source>
</reference>
<gene>
    <name evidence="1" type="ORF">VB776_16915</name>
</gene>
<name>A0ABU5S818_9BACT</name>
<dbReference type="RefSeq" id="WP_323698054.1">
    <property type="nucleotide sequence ID" value="NZ_JAYGIL010000022.1"/>
</dbReference>
<comment type="caution">
    <text evidence="1">The sequence shown here is derived from an EMBL/GenBank/DDBJ whole genome shotgun (WGS) entry which is preliminary data.</text>
</comment>
<organism evidence="1 2">
    <name type="scientific">Arcicella gelida</name>
    <dbReference type="NCBI Taxonomy" id="2984195"/>
    <lineage>
        <taxon>Bacteria</taxon>
        <taxon>Pseudomonadati</taxon>
        <taxon>Bacteroidota</taxon>
        <taxon>Cytophagia</taxon>
        <taxon>Cytophagales</taxon>
        <taxon>Flectobacillaceae</taxon>
        <taxon>Arcicella</taxon>
    </lineage>
</organism>
<dbReference type="EMBL" id="JAYGIL010000022">
    <property type="protein sequence ID" value="MEA5404617.1"/>
    <property type="molecule type" value="Genomic_DNA"/>
</dbReference>
<evidence type="ECO:0000313" key="2">
    <source>
        <dbReference type="Proteomes" id="UP001303899"/>
    </source>
</evidence>
<accession>A0ABU5S818</accession>
<sequence length="182" mass="20622">MTSPELLQAYIDYPLLFDFYAYNDMEEGWRNMSKQCNSLAELLLRKDCAKTLLDYYSKNGIPDVESSSNSAKSYFKIRAIEIAIGSKELMQYMSMEDGKKAIKVMLNVLKYKQKDTNSYSVLDTSVLTTTGGRIIQNFSKEKIAKLSSKNKDKIIIGIEKGLALDNDSFDELLVTLNDFASN</sequence>
<proteinExistence type="predicted"/>
<evidence type="ECO:0000313" key="1">
    <source>
        <dbReference type="EMBL" id="MEA5404617.1"/>
    </source>
</evidence>
<keyword evidence="2" id="KW-1185">Reference proteome</keyword>
<dbReference type="Proteomes" id="UP001303899">
    <property type="component" value="Unassembled WGS sequence"/>
</dbReference>
<protein>
    <submittedName>
        <fullName evidence="1">Uncharacterized protein</fullName>
    </submittedName>
</protein>